<sequence>MLNDQRRAFSDKHANYQLLQCGCYAELSVRNRLPIMQNGQQLRRNYCVFWIKEQTNYYIEEFAELLKKLLNNEKQV</sequence>
<organism evidence="1 2">
    <name type="scientific">Candidatus Mediterraneibacter stercoravium</name>
    <dbReference type="NCBI Taxonomy" id="2838685"/>
    <lineage>
        <taxon>Bacteria</taxon>
        <taxon>Bacillati</taxon>
        <taxon>Bacillota</taxon>
        <taxon>Clostridia</taxon>
        <taxon>Lachnospirales</taxon>
        <taxon>Lachnospiraceae</taxon>
        <taxon>Mediterraneibacter</taxon>
    </lineage>
</organism>
<dbReference type="EMBL" id="DXAY01000003">
    <property type="protein sequence ID" value="HIZ73656.1"/>
    <property type="molecule type" value="Genomic_DNA"/>
</dbReference>
<name>A0A9D2K035_9FIRM</name>
<reference evidence="1" key="1">
    <citation type="journal article" date="2021" name="PeerJ">
        <title>Extensive microbial diversity within the chicken gut microbiome revealed by metagenomics and culture.</title>
        <authorList>
            <person name="Gilroy R."/>
            <person name="Ravi A."/>
            <person name="Getino M."/>
            <person name="Pursley I."/>
            <person name="Horton D.L."/>
            <person name="Alikhan N.F."/>
            <person name="Baker D."/>
            <person name="Gharbi K."/>
            <person name="Hall N."/>
            <person name="Watson M."/>
            <person name="Adriaenssens E.M."/>
            <person name="Foster-Nyarko E."/>
            <person name="Jarju S."/>
            <person name="Secka A."/>
            <person name="Antonio M."/>
            <person name="Oren A."/>
            <person name="Chaudhuri R.R."/>
            <person name="La Ragione R."/>
            <person name="Hildebrand F."/>
            <person name="Pallen M.J."/>
        </authorList>
    </citation>
    <scope>NUCLEOTIDE SEQUENCE</scope>
    <source>
        <strain evidence="1">CHK196-3914</strain>
    </source>
</reference>
<reference evidence="1" key="2">
    <citation type="submission" date="2021-04" db="EMBL/GenBank/DDBJ databases">
        <authorList>
            <person name="Gilroy R."/>
        </authorList>
    </citation>
    <scope>NUCLEOTIDE SEQUENCE</scope>
    <source>
        <strain evidence="1">CHK196-3914</strain>
    </source>
</reference>
<evidence type="ECO:0000313" key="2">
    <source>
        <dbReference type="Proteomes" id="UP000824116"/>
    </source>
</evidence>
<protein>
    <submittedName>
        <fullName evidence="1">Uncharacterized protein</fullName>
    </submittedName>
</protein>
<accession>A0A9D2K035</accession>
<evidence type="ECO:0000313" key="1">
    <source>
        <dbReference type="EMBL" id="HIZ73656.1"/>
    </source>
</evidence>
<proteinExistence type="predicted"/>
<gene>
    <name evidence="1" type="ORF">H9723_00215</name>
</gene>
<comment type="caution">
    <text evidence="1">The sequence shown here is derived from an EMBL/GenBank/DDBJ whole genome shotgun (WGS) entry which is preliminary data.</text>
</comment>
<dbReference type="Proteomes" id="UP000824116">
    <property type="component" value="Unassembled WGS sequence"/>
</dbReference>
<dbReference type="AlphaFoldDB" id="A0A9D2K035"/>